<protein>
    <submittedName>
        <fullName evidence="1">Uncharacterized protein</fullName>
    </submittedName>
</protein>
<accession>A0A2N3KIR5</accession>
<sequence length="255" mass="28333">MLPDLKLISDISCYVLEPVPNDRVCKTVVGDGAFYPCKNIHAQFLGLLSGEPFNWVRANLGISYSVAYGRHVIQGWQLEMTIADFLAGIAVDGAADCELIKDWLAKLETFNPAWSVQCYARQEQWSLIDHLRGDYQARTGRWVETCFGIEGCDDVAGRATRFLEDALALYQAAGGTLDDATKLIGHVSCKPVSDPEQETGSVILSLAALSNARNINMLHAGEKELDRVWHMFPRIRAKHAKAAMARSPERTRRPQ</sequence>
<reference evidence="1 2" key="1">
    <citation type="submission" date="2017-09" db="EMBL/GenBank/DDBJ databases">
        <title>Biodiversity and function of Thalassospira species in the particle-attached aromatic-hydrocarbon-degrading consortia from the surface seawater of the South China Sea.</title>
        <authorList>
            <person name="Dong C."/>
            <person name="Liu R."/>
            <person name="Shao Z."/>
        </authorList>
    </citation>
    <scope>NUCLEOTIDE SEQUENCE [LARGE SCALE GENOMIC DNA]</scope>
    <source>
        <strain evidence="1 2">CSC1P2</strain>
    </source>
</reference>
<proteinExistence type="predicted"/>
<evidence type="ECO:0000313" key="1">
    <source>
        <dbReference type="EMBL" id="PKR50449.1"/>
    </source>
</evidence>
<comment type="caution">
    <text evidence="1">The sequence shown here is derived from an EMBL/GenBank/DDBJ whole genome shotgun (WGS) entry which is preliminary data.</text>
</comment>
<dbReference type="EMBL" id="NWTK01000017">
    <property type="protein sequence ID" value="PKR50449.1"/>
    <property type="molecule type" value="Genomic_DNA"/>
</dbReference>
<dbReference type="Proteomes" id="UP000233597">
    <property type="component" value="Unassembled WGS sequence"/>
</dbReference>
<dbReference type="OrthoDB" id="5465318at2"/>
<organism evidence="1 2">
    <name type="scientific">Thalassospira marina</name>
    <dbReference type="NCBI Taxonomy" id="2048283"/>
    <lineage>
        <taxon>Bacteria</taxon>
        <taxon>Pseudomonadati</taxon>
        <taxon>Pseudomonadota</taxon>
        <taxon>Alphaproteobacteria</taxon>
        <taxon>Rhodospirillales</taxon>
        <taxon>Thalassospiraceae</taxon>
        <taxon>Thalassospira</taxon>
    </lineage>
</organism>
<dbReference type="RefSeq" id="WP_101270275.1">
    <property type="nucleotide sequence ID" value="NZ_NWTK01000017.1"/>
</dbReference>
<dbReference type="AlphaFoldDB" id="A0A2N3KIR5"/>
<name>A0A2N3KIR5_9PROT</name>
<evidence type="ECO:0000313" key="2">
    <source>
        <dbReference type="Proteomes" id="UP000233597"/>
    </source>
</evidence>
<gene>
    <name evidence="1" type="ORF">COO20_21490</name>
</gene>